<accession>A0A2N9G1N2</accession>
<feature type="compositionally biased region" description="Gly residues" evidence="1">
    <location>
        <begin position="11"/>
        <end position="24"/>
    </location>
</feature>
<organism evidence="2">
    <name type="scientific">Fagus sylvatica</name>
    <name type="common">Beechnut</name>
    <dbReference type="NCBI Taxonomy" id="28930"/>
    <lineage>
        <taxon>Eukaryota</taxon>
        <taxon>Viridiplantae</taxon>
        <taxon>Streptophyta</taxon>
        <taxon>Embryophyta</taxon>
        <taxon>Tracheophyta</taxon>
        <taxon>Spermatophyta</taxon>
        <taxon>Magnoliopsida</taxon>
        <taxon>eudicotyledons</taxon>
        <taxon>Gunneridae</taxon>
        <taxon>Pentapetalae</taxon>
        <taxon>rosids</taxon>
        <taxon>fabids</taxon>
        <taxon>Fagales</taxon>
        <taxon>Fagaceae</taxon>
        <taxon>Fagus</taxon>
    </lineage>
</organism>
<feature type="region of interest" description="Disordered" evidence="1">
    <location>
        <begin position="1"/>
        <end position="81"/>
    </location>
</feature>
<name>A0A2N9G1N2_FAGSY</name>
<evidence type="ECO:0000313" key="2">
    <source>
        <dbReference type="EMBL" id="SPC96686.1"/>
    </source>
</evidence>
<reference evidence="2" key="1">
    <citation type="submission" date="2018-02" db="EMBL/GenBank/DDBJ databases">
        <authorList>
            <person name="Cohen D.B."/>
            <person name="Kent A.D."/>
        </authorList>
    </citation>
    <scope>NUCLEOTIDE SEQUENCE</scope>
</reference>
<sequence>MASSSKRSTRGRGGTFSGEGGPSTAGGAARGSEDNSGSSGSVLGSPEPLGDILGRPTVDPWYRSNERFPSVPSSLQPPPAD</sequence>
<dbReference type="EMBL" id="OIVN01001691">
    <property type="protein sequence ID" value="SPC96686.1"/>
    <property type="molecule type" value="Genomic_DNA"/>
</dbReference>
<proteinExistence type="predicted"/>
<evidence type="ECO:0000256" key="1">
    <source>
        <dbReference type="SAM" id="MobiDB-lite"/>
    </source>
</evidence>
<gene>
    <name evidence="2" type="ORF">FSB_LOCUS24568</name>
</gene>
<dbReference type="AlphaFoldDB" id="A0A2N9G1N2"/>
<protein>
    <submittedName>
        <fullName evidence="2">Uncharacterized protein</fullName>
    </submittedName>
</protein>